<name>A0A9E7KGM5_9LILI</name>
<organism evidence="2 3">
    <name type="scientific">Musa troglodytarum</name>
    <name type="common">fe'i banana</name>
    <dbReference type="NCBI Taxonomy" id="320322"/>
    <lineage>
        <taxon>Eukaryota</taxon>
        <taxon>Viridiplantae</taxon>
        <taxon>Streptophyta</taxon>
        <taxon>Embryophyta</taxon>
        <taxon>Tracheophyta</taxon>
        <taxon>Spermatophyta</taxon>
        <taxon>Magnoliopsida</taxon>
        <taxon>Liliopsida</taxon>
        <taxon>Zingiberales</taxon>
        <taxon>Musaceae</taxon>
        <taxon>Musa</taxon>
    </lineage>
</organism>
<feature type="compositionally biased region" description="Polar residues" evidence="1">
    <location>
        <begin position="11"/>
        <end position="23"/>
    </location>
</feature>
<sequence length="161" mass="17782">MPLFEPDEPDTASSPADPNQQEQQKPRVDSTDIDKKEEQHRNTQLCLIWCTALHCTEIMQQKEGNGCSPGIMHISLFKGKKKKDRDKESSPPSPLPQAVSSRKKGEDAKPKSKEGGGGAKPKPGSPHHICIHDFGQAAKRPSPSRHPNSVHRVLPCPCRQK</sequence>
<dbReference type="EMBL" id="CP097509">
    <property type="protein sequence ID" value="URE17572.1"/>
    <property type="molecule type" value="Genomic_DNA"/>
</dbReference>
<keyword evidence="3" id="KW-1185">Reference proteome</keyword>
<feature type="compositionally biased region" description="Basic and acidic residues" evidence="1">
    <location>
        <begin position="103"/>
        <end position="114"/>
    </location>
</feature>
<feature type="compositionally biased region" description="Basic and acidic residues" evidence="1">
    <location>
        <begin position="24"/>
        <end position="38"/>
    </location>
</feature>
<feature type="region of interest" description="Disordered" evidence="1">
    <location>
        <begin position="78"/>
        <end position="161"/>
    </location>
</feature>
<accession>A0A9E7KGM5</accession>
<feature type="compositionally biased region" description="Acidic residues" evidence="1">
    <location>
        <begin position="1"/>
        <end position="10"/>
    </location>
</feature>
<evidence type="ECO:0000313" key="2">
    <source>
        <dbReference type="EMBL" id="URE17572.1"/>
    </source>
</evidence>
<dbReference type="Proteomes" id="UP001055439">
    <property type="component" value="Chromosome 7"/>
</dbReference>
<evidence type="ECO:0000313" key="3">
    <source>
        <dbReference type="Proteomes" id="UP001055439"/>
    </source>
</evidence>
<proteinExistence type="predicted"/>
<dbReference type="AlphaFoldDB" id="A0A9E7KGM5"/>
<gene>
    <name evidence="2" type="ORF">MUK42_37009</name>
</gene>
<reference evidence="2" key="1">
    <citation type="submission" date="2022-05" db="EMBL/GenBank/DDBJ databases">
        <title>The Musa troglodytarum L. genome provides insights into the mechanism of non-climacteric behaviour and enrichment of carotenoids.</title>
        <authorList>
            <person name="Wang J."/>
        </authorList>
    </citation>
    <scope>NUCLEOTIDE SEQUENCE</scope>
    <source>
        <tissue evidence="2">Leaf</tissue>
    </source>
</reference>
<feature type="region of interest" description="Disordered" evidence="1">
    <location>
        <begin position="1"/>
        <end position="38"/>
    </location>
</feature>
<protein>
    <submittedName>
        <fullName evidence="2">Uncharacterized protein</fullName>
    </submittedName>
</protein>
<evidence type="ECO:0000256" key="1">
    <source>
        <dbReference type="SAM" id="MobiDB-lite"/>
    </source>
</evidence>